<dbReference type="NCBIfam" id="TIGR00711">
    <property type="entry name" value="efflux_EmrB"/>
    <property type="match status" value="1"/>
</dbReference>
<keyword evidence="4" id="KW-1003">Cell membrane</keyword>
<feature type="transmembrane region" description="Helical" evidence="8">
    <location>
        <begin position="327"/>
        <end position="346"/>
    </location>
</feature>
<evidence type="ECO:0000256" key="5">
    <source>
        <dbReference type="ARBA" id="ARBA00022692"/>
    </source>
</evidence>
<evidence type="ECO:0000256" key="6">
    <source>
        <dbReference type="ARBA" id="ARBA00022989"/>
    </source>
</evidence>
<dbReference type="Gene3D" id="1.20.1720.10">
    <property type="entry name" value="Multidrug resistance protein D"/>
    <property type="match status" value="1"/>
</dbReference>
<sequence>MDNNTETQAAQPQTASTATADTVAVAAKNNVPVVFSALMLGMLLVSLGQTIFSTALPTVVGELGGTDQQSWVITSFLLAQTIGLPIYGKLGDQIGRKPLFIFALSTYLVGSVVGALAPNIWIIIVARAIQGIGGGGMMVLSQAIIADVVPARERGKYMGMMGAVFGLSSVLGPLLGGVFTDGPGWRWALWFNVPIALIAIAISLFALHVPKRGEGAKLDIWGTLFMAGFATCLILFITWGGKDYAWGSATIIGLIIATVICAVLFVFAESKAAAPIIPLELFKNRNFVLCSTAGIVIGIVMLGTLAYMPTYIQMVHGMSPTKAGLMMIPMVLGMLPTSIIVGIVVSRTGRYKWYPVIGMVVAAAGLFLLGGLETHDGLVHLGLTLYVFGFGIGMAMQILVLMVQNSFPVTMVGTATASNNFFRQIGMSVGSAVVGSVFTSRLQDNMGDRVPGALQSLGDKAAEFTAMFSGENHSLTPALVDTLPGPLHEAIITSYNDGLVPIFTVLVPFALVGAAILFFTREEKLKETVE</sequence>
<dbReference type="PANTHER" id="PTHR23501:SF197">
    <property type="entry name" value="COMD"/>
    <property type="match status" value="1"/>
</dbReference>
<comment type="similarity">
    <text evidence="2">Belongs to the major facilitator superfamily. TCR/Tet family.</text>
</comment>
<dbReference type="RefSeq" id="WP_073884775.1">
    <property type="nucleotide sequence ID" value="NZ_FAUH01000025.1"/>
</dbReference>
<evidence type="ECO:0000313" key="11">
    <source>
        <dbReference type="Proteomes" id="UP000182498"/>
    </source>
</evidence>
<evidence type="ECO:0000256" key="7">
    <source>
        <dbReference type="ARBA" id="ARBA00023136"/>
    </source>
</evidence>
<evidence type="ECO:0000256" key="1">
    <source>
        <dbReference type="ARBA" id="ARBA00004651"/>
    </source>
</evidence>
<dbReference type="SUPFAM" id="SSF103473">
    <property type="entry name" value="MFS general substrate transporter"/>
    <property type="match status" value="1"/>
</dbReference>
<dbReference type="InterPro" id="IPR036259">
    <property type="entry name" value="MFS_trans_sf"/>
</dbReference>
<accession>A0A0X8XWF3</accession>
<feature type="transmembrane region" description="Helical" evidence="8">
    <location>
        <begin position="245"/>
        <end position="267"/>
    </location>
</feature>
<dbReference type="AlphaFoldDB" id="A0A0X8XWF3"/>
<proteinExistence type="inferred from homology"/>
<comment type="subcellular location">
    <subcellularLocation>
        <location evidence="1">Cell membrane</location>
        <topology evidence="1">Multi-pass membrane protein</topology>
    </subcellularLocation>
</comment>
<keyword evidence="6 8" id="KW-1133">Transmembrane helix</keyword>
<reference evidence="11" key="1">
    <citation type="submission" date="2015-11" db="EMBL/GenBank/DDBJ databases">
        <authorList>
            <person name="Dugat-Bony E."/>
        </authorList>
    </citation>
    <scope>NUCLEOTIDE SEQUENCE [LARGE SCALE GENOMIC DNA]</scope>
    <source>
        <strain evidence="11">Mu292</strain>
    </source>
</reference>
<dbReference type="InterPro" id="IPR001958">
    <property type="entry name" value="Tet-R_TetA/multi-R_MdtG-like"/>
</dbReference>
<feature type="transmembrane region" description="Helical" evidence="8">
    <location>
        <begin position="499"/>
        <end position="519"/>
    </location>
</feature>
<organism evidence="10 11">
    <name type="scientific">Corynebacterium variabile</name>
    <dbReference type="NCBI Taxonomy" id="1727"/>
    <lineage>
        <taxon>Bacteria</taxon>
        <taxon>Bacillati</taxon>
        <taxon>Actinomycetota</taxon>
        <taxon>Actinomycetes</taxon>
        <taxon>Mycobacteriales</taxon>
        <taxon>Corynebacteriaceae</taxon>
        <taxon>Corynebacterium</taxon>
    </lineage>
</organism>
<evidence type="ECO:0000256" key="4">
    <source>
        <dbReference type="ARBA" id="ARBA00022475"/>
    </source>
</evidence>
<feature type="transmembrane region" description="Helical" evidence="8">
    <location>
        <begin position="378"/>
        <end position="401"/>
    </location>
</feature>
<keyword evidence="5 8" id="KW-0812">Transmembrane</keyword>
<dbReference type="PANTHER" id="PTHR23501">
    <property type="entry name" value="MAJOR FACILITATOR SUPERFAMILY"/>
    <property type="match status" value="1"/>
</dbReference>
<feature type="transmembrane region" description="Helical" evidence="8">
    <location>
        <begin position="353"/>
        <end position="372"/>
    </location>
</feature>
<feature type="transmembrane region" description="Helical" evidence="8">
    <location>
        <begin position="220"/>
        <end position="239"/>
    </location>
</feature>
<feature type="transmembrane region" description="Helical" evidence="8">
    <location>
        <begin position="68"/>
        <end position="87"/>
    </location>
</feature>
<dbReference type="InterPro" id="IPR020846">
    <property type="entry name" value="MFS_dom"/>
</dbReference>
<keyword evidence="3" id="KW-0813">Transport</keyword>
<evidence type="ECO:0000256" key="8">
    <source>
        <dbReference type="SAM" id="Phobius"/>
    </source>
</evidence>
<dbReference type="PRINTS" id="PR01035">
    <property type="entry name" value="TCRTETA"/>
</dbReference>
<dbReference type="FunFam" id="1.20.1720.10:FF:000004">
    <property type="entry name" value="EmrB/QacA family drug resistance transporter"/>
    <property type="match status" value="1"/>
</dbReference>
<dbReference type="CDD" id="cd17502">
    <property type="entry name" value="MFS_Azr1_MDR_like"/>
    <property type="match status" value="1"/>
</dbReference>
<dbReference type="PROSITE" id="PS50850">
    <property type="entry name" value="MFS"/>
    <property type="match status" value="1"/>
</dbReference>
<feature type="transmembrane region" description="Helical" evidence="8">
    <location>
        <begin position="287"/>
        <end position="307"/>
    </location>
</feature>
<feature type="domain" description="Major facilitator superfamily (MFS) profile" evidence="9">
    <location>
        <begin position="34"/>
        <end position="525"/>
    </location>
</feature>
<gene>
    <name evidence="10" type="ORF">CVAR292_02798</name>
</gene>
<dbReference type="Gene3D" id="1.20.1250.20">
    <property type="entry name" value="MFS general substrate transporter like domains"/>
    <property type="match status" value="1"/>
</dbReference>
<keyword evidence="7 8" id="KW-0472">Membrane</keyword>
<dbReference type="OrthoDB" id="7375466at2"/>
<dbReference type="InterPro" id="IPR004638">
    <property type="entry name" value="EmrB-like"/>
</dbReference>
<feature type="transmembrane region" description="Helical" evidence="8">
    <location>
        <begin position="123"/>
        <end position="145"/>
    </location>
</feature>
<keyword evidence="11" id="KW-1185">Reference proteome</keyword>
<feature type="transmembrane region" description="Helical" evidence="8">
    <location>
        <begin position="99"/>
        <end position="117"/>
    </location>
</feature>
<dbReference type="GO" id="GO:0005886">
    <property type="term" value="C:plasma membrane"/>
    <property type="evidence" value="ECO:0007669"/>
    <property type="project" value="UniProtKB-SubCell"/>
</dbReference>
<name>A0A0X8XWF3_9CORY</name>
<dbReference type="GO" id="GO:0022857">
    <property type="term" value="F:transmembrane transporter activity"/>
    <property type="evidence" value="ECO:0007669"/>
    <property type="project" value="InterPro"/>
</dbReference>
<evidence type="ECO:0000313" key="10">
    <source>
        <dbReference type="EMBL" id="CUU67436.1"/>
    </source>
</evidence>
<dbReference type="Pfam" id="PF07690">
    <property type="entry name" value="MFS_1"/>
    <property type="match status" value="1"/>
</dbReference>
<evidence type="ECO:0000256" key="2">
    <source>
        <dbReference type="ARBA" id="ARBA00007520"/>
    </source>
</evidence>
<dbReference type="InterPro" id="IPR011701">
    <property type="entry name" value="MFS"/>
</dbReference>
<protein>
    <submittedName>
        <fullName evidence="10">Drug resistance transporter, EmrB/QacA subfamily</fullName>
    </submittedName>
</protein>
<feature type="transmembrane region" description="Helical" evidence="8">
    <location>
        <begin position="187"/>
        <end position="208"/>
    </location>
</feature>
<evidence type="ECO:0000256" key="3">
    <source>
        <dbReference type="ARBA" id="ARBA00022448"/>
    </source>
</evidence>
<dbReference type="EMBL" id="FAUH01000025">
    <property type="protein sequence ID" value="CUU67436.1"/>
    <property type="molecule type" value="Genomic_DNA"/>
</dbReference>
<evidence type="ECO:0000259" key="9">
    <source>
        <dbReference type="PROSITE" id="PS50850"/>
    </source>
</evidence>
<feature type="transmembrane region" description="Helical" evidence="8">
    <location>
        <begin position="157"/>
        <end position="175"/>
    </location>
</feature>
<dbReference type="Proteomes" id="UP000182498">
    <property type="component" value="Unassembled WGS sequence"/>
</dbReference>
<feature type="transmembrane region" description="Helical" evidence="8">
    <location>
        <begin position="33"/>
        <end position="56"/>
    </location>
</feature>